<dbReference type="AlphaFoldDB" id="A0A9W8EIM8"/>
<organism evidence="2 3">
    <name type="scientific">Coemansia thaxteri</name>
    <dbReference type="NCBI Taxonomy" id="2663907"/>
    <lineage>
        <taxon>Eukaryota</taxon>
        <taxon>Fungi</taxon>
        <taxon>Fungi incertae sedis</taxon>
        <taxon>Zoopagomycota</taxon>
        <taxon>Kickxellomycotina</taxon>
        <taxon>Kickxellomycetes</taxon>
        <taxon>Kickxellales</taxon>
        <taxon>Kickxellaceae</taxon>
        <taxon>Coemansia</taxon>
    </lineage>
</organism>
<evidence type="ECO:0000313" key="2">
    <source>
        <dbReference type="EMBL" id="KAJ2004927.1"/>
    </source>
</evidence>
<evidence type="ECO:0000313" key="3">
    <source>
        <dbReference type="Proteomes" id="UP001150907"/>
    </source>
</evidence>
<accession>A0A9W8EIM8</accession>
<dbReference type="Proteomes" id="UP001150907">
    <property type="component" value="Unassembled WGS sequence"/>
</dbReference>
<reference evidence="2" key="1">
    <citation type="submission" date="2022-07" db="EMBL/GenBank/DDBJ databases">
        <title>Phylogenomic reconstructions and comparative analyses of Kickxellomycotina fungi.</title>
        <authorList>
            <person name="Reynolds N.K."/>
            <person name="Stajich J.E."/>
            <person name="Barry K."/>
            <person name="Grigoriev I.V."/>
            <person name="Crous P."/>
            <person name="Smith M.E."/>
        </authorList>
    </citation>
    <scope>NUCLEOTIDE SEQUENCE</scope>
    <source>
        <strain evidence="2">IMI 214461</strain>
    </source>
</reference>
<protein>
    <submittedName>
        <fullName evidence="2">Uncharacterized protein</fullName>
    </submittedName>
</protein>
<keyword evidence="3" id="KW-1185">Reference proteome</keyword>
<proteinExistence type="predicted"/>
<dbReference type="OrthoDB" id="5574378at2759"/>
<name>A0A9W8EIM8_9FUNG</name>
<gene>
    <name evidence="2" type="ORF">H4R26_002237</name>
</gene>
<feature type="compositionally biased region" description="Low complexity" evidence="1">
    <location>
        <begin position="12"/>
        <end position="21"/>
    </location>
</feature>
<feature type="region of interest" description="Disordered" evidence="1">
    <location>
        <begin position="1"/>
        <end position="38"/>
    </location>
</feature>
<comment type="caution">
    <text evidence="2">The sequence shown here is derived from an EMBL/GenBank/DDBJ whole genome shotgun (WGS) entry which is preliminary data.</text>
</comment>
<dbReference type="EMBL" id="JANBQF010000127">
    <property type="protein sequence ID" value="KAJ2004927.1"/>
    <property type="molecule type" value="Genomic_DNA"/>
</dbReference>
<evidence type="ECO:0000256" key="1">
    <source>
        <dbReference type="SAM" id="MobiDB-lite"/>
    </source>
</evidence>
<sequence>MPSPASDSHSLESTSATASEAIKALPSTESQSPEASNVADAELAEKRILTLLVQNAFRYQQEGHADLYHQTRFFTARMQARMRYIAAQPDSEGDAPSSMAPTNTGGLTGGVENDTTLELAQAEVDQLNSIMTEMLLASRKLYQSWGCLSYDLTLCSGQIATGGPKLTSSQKAAMAKWEKRLSTPFVARKRLAKGEAEEIHSLVQGIQSVLLA</sequence>